<dbReference type="Proteomes" id="UP001203207">
    <property type="component" value="Unassembled WGS sequence"/>
</dbReference>
<keyword evidence="2" id="KW-1185">Reference proteome</keyword>
<organism evidence="1 2">
    <name type="scientific">Natronocalculus amylovorans</name>
    <dbReference type="NCBI Taxonomy" id="2917812"/>
    <lineage>
        <taxon>Archaea</taxon>
        <taxon>Methanobacteriati</taxon>
        <taxon>Methanobacteriota</taxon>
        <taxon>Stenosarchaea group</taxon>
        <taxon>Halobacteria</taxon>
        <taxon>Halobacteriales</taxon>
        <taxon>Haloferacaceae</taxon>
        <taxon>Natronocalculus</taxon>
    </lineage>
</organism>
<proteinExistence type="predicted"/>
<evidence type="ECO:0000313" key="1">
    <source>
        <dbReference type="EMBL" id="MCL9818564.1"/>
    </source>
</evidence>
<dbReference type="RefSeq" id="WP_250586358.1">
    <property type="nucleotide sequence ID" value="NZ_JAKRVX010000019.1"/>
</dbReference>
<dbReference type="EMBL" id="JAKRVX010000019">
    <property type="protein sequence ID" value="MCL9818564.1"/>
    <property type="molecule type" value="Genomic_DNA"/>
</dbReference>
<accession>A0AAE3KEA9</accession>
<protein>
    <submittedName>
        <fullName evidence="1">Uncharacterized protein</fullName>
    </submittedName>
</protein>
<gene>
    <name evidence="1" type="ORF">AArcSt2_16650</name>
</gene>
<reference evidence="1" key="1">
    <citation type="journal article" date="2022" name="Syst. Appl. Microbiol.">
        <title>Natronocalculus amylovorans gen. nov., sp. nov., and Natranaeroarchaeum aerophilus sp. nov., dominant culturable amylolytic natronoarchaea from hypersaline soda lakes in southwestern Siberia.</title>
        <authorList>
            <person name="Sorokin D.Y."/>
            <person name="Elcheninov A.G."/>
            <person name="Khizhniak T.V."/>
            <person name="Koenen M."/>
            <person name="Bale N.J."/>
            <person name="Damste J.S.S."/>
            <person name="Kublanov I.V."/>
        </authorList>
    </citation>
    <scope>NUCLEOTIDE SEQUENCE</scope>
    <source>
        <strain evidence="1">AArc-St2</strain>
    </source>
</reference>
<sequence>MVSEEPISTKLQARIQQLQPETRRVATWATPPAPLFGELCSLTAGALGVEQPVIDPAVSVEFFRAFGLTRVSLLSQPTSQHPADASALLLAGDQFLSICFEQFTRHEDHPTTLMTGVSTLVSAAQQIGIRHSAETLHETVVAAETGSLALALAGVLAGIDPSTDKYTQLQQAGSHLGIALASLQPEPNAAVSQAAANKQPQPHRTALVGSLSGTDSGDRISNRLMAAEDHLVSVSPTLASALADFFDQRSMNSSQGIVRDNP</sequence>
<name>A0AAE3KEA9_9EURY</name>
<evidence type="ECO:0000313" key="2">
    <source>
        <dbReference type="Proteomes" id="UP001203207"/>
    </source>
</evidence>
<comment type="caution">
    <text evidence="1">The sequence shown here is derived from an EMBL/GenBank/DDBJ whole genome shotgun (WGS) entry which is preliminary data.</text>
</comment>
<reference evidence="1" key="2">
    <citation type="submission" date="2022-02" db="EMBL/GenBank/DDBJ databases">
        <authorList>
            <person name="Elcheninov A.G."/>
            <person name="Sorokin D.Y."/>
            <person name="Kublanov I.V."/>
        </authorList>
    </citation>
    <scope>NUCLEOTIDE SEQUENCE</scope>
    <source>
        <strain evidence="1">AArc-St2</strain>
    </source>
</reference>
<dbReference type="AlphaFoldDB" id="A0AAE3KEA9"/>